<dbReference type="Proteomes" id="UP000273898">
    <property type="component" value="Unassembled WGS sequence"/>
</dbReference>
<evidence type="ECO:0000313" key="1">
    <source>
        <dbReference type="EMBL" id="RLJ77571.1"/>
    </source>
</evidence>
<evidence type="ECO:0000313" key="2">
    <source>
        <dbReference type="EMBL" id="TFB33219.1"/>
    </source>
</evidence>
<name>A0A497Y3X2_9SPHI</name>
<accession>A0A497Y3X2</accession>
<protein>
    <submittedName>
        <fullName evidence="1">Uncharacterized protein</fullName>
    </submittedName>
</protein>
<dbReference type="EMBL" id="SOPX01000001">
    <property type="protein sequence ID" value="TFB33219.1"/>
    <property type="molecule type" value="Genomic_DNA"/>
</dbReference>
<proteinExistence type="predicted"/>
<evidence type="ECO:0000313" key="4">
    <source>
        <dbReference type="Proteomes" id="UP000297429"/>
    </source>
</evidence>
<evidence type="ECO:0000313" key="3">
    <source>
        <dbReference type="Proteomes" id="UP000273898"/>
    </source>
</evidence>
<comment type="caution">
    <text evidence="1">The sequence shown here is derived from an EMBL/GenBank/DDBJ whole genome shotgun (WGS) entry which is preliminary data.</text>
</comment>
<gene>
    <name evidence="1" type="ORF">BCL90_2667</name>
    <name evidence="2" type="ORF">E3V97_04010</name>
</gene>
<dbReference type="Proteomes" id="UP000297429">
    <property type="component" value="Unassembled WGS sequence"/>
</dbReference>
<organism evidence="1 3">
    <name type="scientific">Pedobacter alluvionis</name>
    <dbReference type="NCBI Taxonomy" id="475253"/>
    <lineage>
        <taxon>Bacteria</taxon>
        <taxon>Pseudomonadati</taxon>
        <taxon>Bacteroidota</taxon>
        <taxon>Sphingobacteriia</taxon>
        <taxon>Sphingobacteriales</taxon>
        <taxon>Sphingobacteriaceae</taxon>
        <taxon>Pedobacter</taxon>
    </lineage>
</organism>
<dbReference type="EMBL" id="RCCK01000011">
    <property type="protein sequence ID" value="RLJ77571.1"/>
    <property type="molecule type" value="Genomic_DNA"/>
</dbReference>
<dbReference type="OrthoDB" id="769822at2"/>
<dbReference type="AlphaFoldDB" id="A0A497Y3X2"/>
<reference evidence="2 4" key="2">
    <citation type="submission" date="2019-03" db="EMBL/GenBank/DDBJ databases">
        <authorList>
            <person name="He R.-H."/>
        </authorList>
    </citation>
    <scope>NUCLEOTIDE SEQUENCE [LARGE SCALE GENOMIC DNA]</scope>
    <source>
        <strain evidence="2 4">DSM 19624</strain>
    </source>
</reference>
<sequence length="266" mass="29694">MEIDYQTFLKYLKDWCEERSDYIKQCWPLRGSWEAWVQIDFAAYMHSKYPDVDILREAEIYKMRLNSKGNRSSKQPAVDWLINGNTADPRYRIAVELKCLSAGPLVNSIGDPQQVDPLNISNQPLYPAIYSLVTGVNEDQEKLNQDNINDKNRYCQTAVVALNFAPEAQNYLKNCTELRSIYITTNGEVEIWAQLFYTLVQPDWANSALPSSPTAQFGLPGSFNSSGLFGSPLPGSSVLNPIDLTSGTSGSSLLGSSASNPMEITE</sequence>
<keyword evidence="4" id="KW-1185">Reference proteome</keyword>
<reference evidence="1 3" key="1">
    <citation type="submission" date="2018-10" db="EMBL/GenBank/DDBJ databases">
        <title>Genomic Encyclopedia of Archaeal and Bacterial Type Strains, Phase II (KMG-II): from individual species to whole genera.</title>
        <authorList>
            <person name="Goeker M."/>
        </authorList>
    </citation>
    <scope>NUCLEOTIDE SEQUENCE [LARGE SCALE GENOMIC DNA]</scope>
    <source>
        <strain evidence="1 3">DSM 19624</strain>
    </source>
</reference>
<dbReference type="RefSeq" id="WP_121284320.1">
    <property type="nucleotide sequence ID" value="NZ_RCCK01000011.1"/>
</dbReference>